<dbReference type="SUPFAM" id="SSF53098">
    <property type="entry name" value="Ribonuclease H-like"/>
    <property type="match status" value="2"/>
</dbReference>
<organism evidence="2 3">
    <name type="scientific">Lolium multiflorum</name>
    <name type="common">Italian ryegrass</name>
    <name type="synonym">Lolium perenne subsp. multiflorum</name>
    <dbReference type="NCBI Taxonomy" id="4521"/>
    <lineage>
        <taxon>Eukaryota</taxon>
        <taxon>Viridiplantae</taxon>
        <taxon>Streptophyta</taxon>
        <taxon>Embryophyta</taxon>
        <taxon>Tracheophyta</taxon>
        <taxon>Spermatophyta</taxon>
        <taxon>Magnoliopsida</taxon>
        <taxon>Liliopsida</taxon>
        <taxon>Poales</taxon>
        <taxon>Poaceae</taxon>
        <taxon>BOP clade</taxon>
        <taxon>Pooideae</taxon>
        <taxon>Poodae</taxon>
        <taxon>Poeae</taxon>
        <taxon>Poeae Chloroplast Group 2 (Poeae type)</taxon>
        <taxon>Loliodinae</taxon>
        <taxon>Loliinae</taxon>
        <taxon>Lolium</taxon>
    </lineage>
</organism>
<dbReference type="EMBL" id="JAUUTY010000004">
    <property type="protein sequence ID" value="KAK1653230.1"/>
    <property type="molecule type" value="Genomic_DNA"/>
</dbReference>
<dbReference type="GO" id="GO:0015074">
    <property type="term" value="P:DNA integration"/>
    <property type="evidence" value="ECO:0007669"/>
    <property type="project" value="InterPro"/>
</dbReference>
<evidence type="ECO:0000259" key="1">
    <source>
        <dbReference type="PROSITE" id="PS50994"/>
    </source>
</evidence>
<dbReference type="PROSITE" id="PS50994">
    <property type="entry name" value="INTEGRASE"/>
    <property type="match status" value="2"/>
</dbReference>
<dbReference type="Proteomes" id="UP001231189">
    <property type="component" value="Unassembled WGS sequence"/>
</dbReference>
<dbReference type="InterPro" id="IPR041588">
    <property type="entry name" value="Integrase_H2C2"/>
</dbReference>
<dbReference type="Pfam" id="PF17921">
    <property type="entry name" value="Integrase_H2C2"/>
    <property type="match status" value="2"/>
</dbReference>
<dbReference type="AlphaFoldDB" id="A0AAD8SJ05"/>
<protein>
    <recommendedName>
        <fullName evidence="1">Integrase catalytic domain-containing protein</fullName>
    </recommendedName>
</protein>
<dbReference type="FunFam" id="3.30.420.10:FF:000032">
    <property type="entry name" value="Retrovirus-related Pol polyprotein from transposon 297-like Protein"/>
    <property type="match status" value="2"/>
</dbReference>
<name>A0AAD8SJ05_LOLMU</name>
<dbReference type="InterPro" id="IPR001584">
    <property type="entry name" value="Integrase_cat-core"/>
</dbReference>
<accession>A0AAD8SJ05</accession>
<dbReference type="InterPro" id="IPR043502">
    <property type="entry name" value="DNA/RNA_pol_sf"/>
</dbReference>
<dbReference type="InterPro" id="IPR036397">
    <property type="entry name" value="RNaseH_sf"/>
</dbReference>
<sequence>MAEDTPVKYEDLPDELKKKHDEIKAVLEAELIGSFHRTRSQGQPGHLFGINMVELGYRHDNGIDEGSCSHSKSEEGADPRRLRHCQKSWYLTTPPVLVPPRQDKPFYIYLSVADTSIASVVVQLYEGVERVVFYLSRRMLDAETRTLEGLLLKCLGPTESNRLLHEVHEGACGTHQSAHKMKWLIRRSGFYWPTMLEDCFNYYKGCQACQMFGKIQMVPASAMNPIIKPWPFRGWGMDMIGKIHPASSKKHEWILAITDYFTKWVEAVPMKKVKSEDVIKFVKEHVIHRFGIPQTITTDGGSVFVSKEFRKFCDDMGIKLIRSSPYYAQANGQAEASNQSLIKLIKRKIDENPRDWHEKLSEALWAYRMSCHGAIKTSPYQLVYGQEAVLPWEITAGSRRVTFQNDLTAEEYAALMSDTIEDATELRLWSLEKIKENKARVARAYNKKVRPKEFQVGDLVWEAVLPLGTRDKAYGKWSPNWHGPYKVVQALKGNAYMLEELDGQKFPVAVNGQHLKKYFPSMWDDGQTLEGLLLKCLGPTESNRLLHEVHEGACGTHQSAHKMKWLIRRSGFYWPTMLEDCFNYYKGCQACQMFGKIQMVPASAMNPIIKPWPFRGWGMDMIGKIHPASSKKHEWILAITDYFTKWVEAVPMKKVKSEDVIKFVKEHVIHRFGIPQTITTDGGSVFVSKEFRKFCDDMGIKLIRSSPYYAQANGQAEASNQSLIKLIKRKIDENPRDWHEKLSEALWAYRMSCHGAIKTSPYQLVYGQEAVLPWEITAGSRRVTFQNDLTAEEYAALMSDTIEDATELRLWSLEKIKENKARVARAYNKKVRPKEFQVGDLVWEAVLPLGTRDKAYGKWSPNWHGPYKVVQALKGNAYMLEELDGQKFPVAVTSRSISQACGTMGDGYGGRF</sequence>
<comment type="caution">
    <text evidence="2">The sequence shown here is derived from an EMBL/GenBank/DDBJ whole genome shotgun (WGS) entry which is preliminary data.</text>
</comment>
<dbReference type="SUPFAM" id="SSF56672">
    <property type="entry name" value="DNA/RNA polymerases"/>
    <property type="match status" value="1"/>
</dbReference>
<gene>
    <name evidence="2" type="ORF">QYE76_071035</name>
</gene>
<evidence type="ECO:0000313" key="3">
    <source>
        <dbReference type="Proteomes" id="UP001231189"/>
    </source>
</evidence>
<reference evidence="2" key="1">
    <citation type="submission" date="2023-07" db="EMBL/GenBank/DDBJ databases">
        <title>A chromosome-level genome assembly of Lolium multiflorum.</title>
        <authorList>
            <person name="Chen Y."/>
            <person name="Copetti D."/>
            <person name="Kolliker R."/>
            <person name="Studer B."/>
        </authorList>
    </citation>
    <scope>NUCLEOTIDE SEQUENCE</scope>
    <source>
        <strain evidence="2">02402/16</strain>
        <tissue evidence="2">Leaf</tissue>
    </source>
</reference>
<dbReference type="GO" id="GO:0003676">
    <property type="term" value="F:nucleic acid binding"/>
    <property type="evidence" value="ECO:0007669"/>
    <property type="project" value="InterPro"/>
</dbReference>
<dbReference type="InterPro" id="IPR050951">
    <property type="entry name" value="Retrovirus_Pol_polyprotein"/>
</dbReference>
<dbReference type="PANTHER" id="PTHR37984:SF5">
    <property type="entry name" value="PROTEIN NYNRIN-LIKE"/>
    <property type="match status" value="1"/>
</dbReference>
<feature type="domain" description="Integrase catalytic" evidence="1">
    <location>
        <begin position="609"/>
        <end position="769"/>
    </location>
</feature>
<dbReference type="PANTHER" id="PTHR37984">
    <property type="entry name" value="PROTEIN CBG26694"/>
    <property type="match status" value="1"/>
</dbReference>
<dbReference type="InterPro" id="IPR012337">
    <property type="entry name" value="RNaseH-like_sf"/>
</dbReference>
<feature type="domain" description="Integrase catalytic" evidence="1">
    <location>
        <begin position="227"/>
        <end position="387"/>
    </location>
</feature>
<keyword evidence="3" id="KW-1185">Reference proteome</keyword>
<evidence type="ECO:0000313" key="2">
    <source>
        <dbReference type="EMBL" id="KAK1653230.1"/>
    </source>
</evidence>
<proteinExistence type="predicted"/>
<dbReference type="Pfam" id="PF00665">
    <property type="entry name" value="rve"/>
    <property type="match status" value="2"/>
</dbReference>
<dbReference type="Gene3D" id="3.30.420.10">
    <property type="entry name" value="Ribonuclease H-like superfamily/Ribonuclease H"/>
    <property type="match status" value="2"/>
</dbReference>
<dbReference type="Gene3D" id="1.10.340.70">
    <property type="match status" value="2"/>
</dbReference>